<dbReference type="SUPFAM" id="SSF48403">
    <property type="entry name" value="Ankyrin repeat"/>
    <property type="match status" value="1"/>
</dbReference>
<comment type="caution">
    <text evidence="3">The sequence shown here is derived from an EMBL/GenBank/DDBJ whole genome shotgun (WGS) entry which is preliminary data.</text>
</comment>
<feature type="region of interest" description="Disordered" evidence="2">
    <location>
        <begin position="298"/>
        <end position="419"/>
    </location>
</feature>
<dbReference type="AlphaFoldDB" id="A0A2G8JHQ7"/>
<sequence>MKRILRKSKSKGKGVTAESSSVISADGTISGVVVSDYAVKEKDLSKIHKAAWNGDLNKIRNFGSKRQDLNALDKANRTPLHLACYNGHTDVVKYLIGNGAKLNVCDGDQRSPLMRAIQREHFDIAEVLLQRKADPSLIDVNADTAIHVAVSVGRSDAVTLLLSYGAVVDAANKQGRTPVHLATSQGKSEILELLLENEADVNVQDSSNRTALMLACQSDQIGIVKMLLEHKADPNIRDQKGWTANDHAIMGGFHGCSHLIEEQQTMKRASAGSALSGTGLFGSTTNSVDVLGFPLGGPAASDSGDNEEDLSINKKSDDDSWAASNSEFDEPAPKKGLKLSNVTKVPSLESFKSEASGKDRHQHTTPRKDNDNRHENKQQREAKPLNRAVSPRSGSEGFNEEKPTPRRRTSSKGLISSGTISDWDDDSDILDDLSDKKSTGLPLTYGCLIPCQEALVRLPEMFLFDIFDQYGCLIPCQEALVRIPEMFLYDIFDQYGCLIPCQEALVRIPEMFLFDIFDQYGCLIPCQEALVRLPEMFLFDIFDQYGCLIPCQEALEALVRLPEMFLFDIFDQYGCLIPWPGGIGAFKTQDDKNNRVSESPDVTPRNTRSQVKGQQDKILDHSPAVNDDVFDENSDSNWESEADDILPQTIPSEMKWTWCEGFWNGQRSYLKRNGSPISEEENSFDETENEEEEEPVRYRDSSQKKVHAKDEDLHKSKDNRTDVIPEMKQREDGQLERSEGNQNGITSRKSLQN</sequence>
<dbReference type="EMBL" id="MRZV01001946">
    <property type="protein sequence ID" value="PIK35255.1"/>
    <property type="molecule type" value="Genomic_DNA"/>
</dbReference>
<keyword evidence="4" id="KW-1185">Reference proteome</keyword>
<keyword evidence="1" id="KW-0040">ANK repeat</keyword>
<feature type="compositionally biased region" description="Polar residues" evidence="2">
    <location>
        <begin position="740"/>
        <end position="753"/>
    </location>
</feature>
<feature type="compositionally biased region" description="Basic and acidic residues" evidence="2">
    <location>
        <begin position="695"/>
        <end position="739"/>
    </location>
</feature>
<dbReference type="Proteomes" id="UP000230750">
    <property type="component" value="Unassembled WGS sequence"/>
</dbReference>
<evidence type="ECO:0000256" key="1">
    <source>
        <dbReference type="PROSITE-ProRule" id="PRU00023"/>
    </source>
</evidence>
<dbReference type="PROSITE" id="PS50088">
    <property type="entry name" value="ANK_REPEAT"/>
    <property type="match status" value="5"/>
</dbReference>
<protein>
    <submittedName>
        <fullName evidence="3">Putative trichohyalin isoform X1</fullName>
    </submittedName>
</protein>
<feature type="repeat" description="ANK" evidence="1">
    <location>
        <begin position="174"/>
        <end position="206"/>
    </location>
</feature>
<dbReference type="InterPro" id="IPR036770">
    <property type="entry name" value="Ankyrin_rpt-contain_sf"/>
</dbReference>
<dbReference type="PANTHER" id="PTHR24147">
    <property type="entry name" value="ANKYRIN REPEAT DOMAIN 36-RELATED"/>
    <property type="match status" value="1"/>
</dbReference>
<proteinExistence type="predicted"/>
<dbReference type="Gene3D" id="1.25.40.20">
    <property type="entry name" value="Ankyrin repeat-containing domain"/>
    <property type="match status" value="2"/>
</dbReference>
<feature type="compositionally biased region" description="Acidic residues" evidence="2">
    <location>
        <begin position="628"/>
        <end position="640"/>
    </location>
</feature>
<feature type="compositionally biased region" description="Polar residues" evidence="2">
    <location>
        <begin position="604"/>
        <end position="613"/>
    </location>
</feature>
<evidence type="ECO:0000313" key="4">
    <source>
        <dbReference type="Proteomes" id="UP000230750"/>
    </source>
</evidence>
<dbReference type="Pfam" id="PF12796">
    <property type="entry name" value="Ank_2"/>
    <property type="match status" value="2"/>
</dbReference>
<feature type="repeat" description="ANK" evidence="1">
    <location>
        <begin position="108"/>
        <end position="140"/>
    </location>
</feature>
<dbReference type="STRING" id="307972.A0A2G8JHQ7"/>
<dbReference type="PROSITE" id="PS50297">
    <property type="entry name" value="ANK_REP_REGION"/>
    <property type="match status" value="4"/>
</dbReference>
<dbReference type="PANTHER" id="PTHR24147:SF53">
    <property type="entry name" value="ANKYRIN REPEAT DOMAIN 26"/>
    <property type="match status" value="1"/>
</dbReference>
<dbReference type="SMART" id="SM00248">
    <property type="entry name" value="ANK"/>
    <property type="match status" value="6"/>
</dbReference>
<feature type="repeat" description="ANK" evidence="1">
    <location>
        <begin position="207"/>
        <end position="239"/>
    </location>
</feature>
<name>A0A2G8JHQ7_STIJA</name>
<evidence type="ECO:0000313" key="3">
    <source>
        <dbReference type="EMBL" id="PIK35255.1"/>
    </source>
</evidence>
<evidence type="ECO:0000256" key="2">
    <source>
        <dbReference type="SAM" id="MobiDB-lite"/>
    </source>
</evidence>
<organism evidence="3 4">
    <name type="scientific">Stichopus japonicus</name>
    <name type="common">Sea cucumber</name>
    <dbReference type="NCBI Taxonomy" id="307972"/>
    <lineage>
        <taxon>Eukaryota</taxon>
        <taxon>Metazoa</taxon>
        <taxon>Echinodermata</taxon>
        <taxon>Eleutherozoa</taxon>
        <taxon>Echinozoa</taxon>
        <taxon>Holothuroidea</taxon>
        <taxon>Aspidochirotacea</taxon>
        <taxon>Aspidochirotida</taxon>
        <taxon>Stichopodidae</taxon>
        <taxon>Apostichopus</taxon>
    </lineage>
</organism>
<dbReference type="OrthoDB" id="366390at2759"/>
<feature type="region of interest" description="Disordered" evidence="2">
    <location>
        <begin position="673"/>
        <end position="753"/>
    </location>
</feature>
<feature type="compositionally biased region" description="Basic and acidic residues" evidence="2">
    <location>
        <begin position="366"/>
        <end position="384"/>
    </location>
</feature>
<gene>
    <name evidence="3" type="ORF">BSL78_27921</name>
</gene>
<dbReference type="Pfam" id="PF13637">
    <property type="entry name" value="Ank_4"/>
    <property type="match status" value="1"/>
</dbReference>
<dbReference type="InterPro" id="IPR050657">
    <property type="entry name" value="Ankyrin_repeat_domain"/>
</dbReference>
<feature type="region of interest" description="Disordered" evidence="2">
    <location>
        <begin position="588"/>
        <end position="640"/>
    </location>
</feature>
<feature type="compositionally biased region" description="Acidic residues" evidence="2">
    <location>
        <begin position="678"/>
        <end position="694"/>
    </location>
</feature>
<accession>A0A2G8JHQ7</accession>
<feature type="repeat" description="ANK" evidence="1">
    <location>
        <begin position="141"/>
        <end position="173"/>
    </location>
</feature>
<dbReference type="InterPro" id="IPR002110">
    <property type="entry name" value="Ankyrin_rpt"/>
</dbReference>
<dbReference type="PRINTS" id="PR01415">
    <property type="entry name" value="ANKYRIN"/>
</dbReference>
<feature type="repeat" description="ANK" evidence="1">
    <location>
        <begin position="75"/>
        <end position="107"/>
    </location>
</feature>
<reference evidence="3 4" key="1">
    <citation type="journal article" date="2017" name="PLoS Biol.">
        <title>The sea cucumber genome provides insights into morphological evolution and visceral regeneration.</title>
        <authorList>
            <person name="Zhang X."/>
            <person name="Sun L."/>
            <person name="Yuan J."/>
            <person name="Sun Y."/>
            <person name="Gao Y."/>
            <person name="Zhang L."/>
            <person name="Li S."/>
            <person name="Dai H."/>
            <person name="Hamel J.F."/>
            <person name="Liu C."/>
            <person name="Yu Y."/>
            <person name="Liu S."/>
            <person name="Lin W."/>
            <person name="Guo K."/>
            <person name="Jin S."/>
            <person name="Xu P."/>
            <person name="Storey K.B."/>
            <person name="Huan P."/>
            <person name="Zhang T."/>
            <person name="Zhou Y."/>
            <person name="Zhang J."/>
            <person name="Lin C."/>
            <person name="Li X."/>
            <person name="Xing L."/>
            <person name="Huo D."/>
            <person name="Sun M."/>
            <person name="Wang L."/>
            <person name="Mercier A."/>
            <person name="Li F."/>
            <person name="Yang H."/>
            <person name="Xiang J."/>
        </authorList>
    </citation>
    <scope>NUCLEOTIDE SEQUENCE [LARGE SCALE GENOMIC DNA]</scope>
    <source>
        <strain evidence="3">Shaxun</strain>
        <tissue evidence="3">Muscle</tissue>
    </source>
</reference>